<dbReference type="Proteomes" id="UP000319941">
    <property type="component" value="Unassembled WGS sequence"/>
</dbReference>
<reference evidence="2 3" key="1">
    <citation type="submission" date="2019-07" db="EMBL/GenBank/DDBJ databases">
        <title>Diversity of Bacteria from Kongsfjorden, Arctic.</title>
        <authorList>
            <person name="Yu Y."/>
        </authorList>
    </citation>
    <scope>NUCLEOTIDE SEQUENCE [LARGE SCALE GENOMIC DNA]</scope>
    <source>
        <strain evidence="2 3">SM1923</strain>
    </source>
</reference>
<evidence type="ECO:0000313" key="3">
    <source>
        <dbReference type="Proteomes" id="UP000319941"/>
    </source>
</evidence>
<organism evidence="2 3">
    <name type="scientific">Cobetia crustatorum</name>
    <dbReference type="NCBI Taxonomy" id="553385"/>
    <lineage>
        <taxon>Bacteria</taxon>
        <taxon>Pseudomonadati</taxon>
        <taxon>Pseudomonadota</taxon>
        <taxon>Gammaproteobacteria</taxon>
        <taxon>Oceanospirillales</taxon>
        <taxon>Halomonadaceae</taxon>
        <taxon>Cobetia</taxon>
    </lineage>
</organism>
<feature type="transmembrane region" description="Helical" evidence="1">
    <location>
        <begin position="87"/>
        <end position="109"/>
    </location>
</feature>
<keyword evidence="1" id="KW-0812">Transmembrane</keyword>
<dbReference type="EMBL" id="VNFH01000006">
    <property type="protein sequence ID" value="TVU70196.1"/>
    <property type="molecule type" value="Genomic_DNA"/>
</dbReference>
<protein>
    <submittedName>
        <fullName evidence="2">Uncharacterized protein</fullName>
    </submittedName>
</protein>
<sequence>MAEMTVLGTLLLIGHSLPVEGVVAKRAGVPWWITLSLRVAGALVLAAIIHQVYSVFGWGQEMATISWRPEAASDQWQVWMLAQGKTLLAILAVITALMLLLELIKRLGLEGVLHWLLAPLLTTLGIGRAATNVTVIGATLGLSYGAGLLIRDLDRGVMSIRDSFLVPCFLGLCHSVIEDTLLILLLDADLWAILGARLIFAVGVIALLARTPFIQHLEQTKTSH</sequence>
<proteinExistence type="predicted"/>
<gene>
    <name evidence="2" type="ORF">FQP86_10405</name>
</gene>
<keyword evidence="3" id="KW-1185">Reference proteome</keyword>
<accession>A0A558HM33</accession>
<dbReference type="STRING" id="553385.GCA_000591415_00478"/>
<dbReference type="RefSeq" id="WP_144727593.1">
    <property type="nucleotide sequence ID" value="NZ_CAWOWR010000116.1"/>
</dbReference>
<feature type="transmembrane region" description="Helical" evidence="1">
    <location>
        <begin position="129"/>
        <end position="150"/>
    </location>
</feature>
<comment type="caution">
    <text evidence="2">The sequence shown here is derived from an EMBL/GenBank/DDBJ whole genome shotgun (WGS) entry which is preliminary data.</text>
</comment>
<feature type="transmembrane region" description="Helical" evidence="1">
    <location>
        <begin position="190"/>
        <end position="209"/>
    </location>
</feature>
<name>A0A558HM33_9GAMM</name>
<keyword evidence="1" id="KW-0472">Membrane</keyword>
<dbReference type="AlphaFoldDB" id="A0A558HM33"/>
<feature type="transmembrane region" description="Helical" evidence="1">
    <location>
        <begin position="31"/>
        <end position="53"/>
    </location>
</feature>
<feature type="transmembrane region" description="Helical" evidence="1">
    <location>
        <begin position="162"/>
        <end position="184"/>
    </location>
</feature>
<dbReference type="OrthoDB" id="9797308at2"/>
<evidence type="ECO:0000256" key="1">
    <source>
        <dbReference type="SAM" id="Phobius"/>
    </source>
</evidence>
<keyword evidence="1" id="KW-1133">Transmembrane helix</keyword>
<evidence type="ECO:0000313" key="2">
    <source>
        <dbReference type="EMBL" id="TVU70196.1"/>
    </source>
</evidence>